<dbReference type="InterPro" id="IPR001128">
    <property type="entry name" value="Cyt_P450"/>
</dbReference>
<dbReference type="GO" id="GO:0005506">
    <property type="term" value="F:iron ion binding"/>
    <property type="evidence" value="ECO:0007669"/>
    <property type="project" value="InterPro"/>
</dbReference>
<dbReference type="Pfam" id="PF00067">
    <property type="entry name" value="p450"/>
    <property type="match status" value="1"/>
</dbReference>
<name>A0AAN7HGV0_9PEZI</name>
<evidence type="ECO:0000256" key="2">
    <source>
        <dbReference type="ARBA" id="ARBA00010617"/>
    </source>
</evidence>
<organism evidence="11 12">
    <name type="scientific">Corynascus novoguineensis</name>
    <dbReference type="NCBI Taxonomy" id="1126955"/>
    <lineage>
        <taxon>Eukaryota</taxon>
        <taxon>Fungi</taxon>
        <taxon>Dikarya</taxon>
        <taxon>Ascomycota</taxon>
        <taxon>Pezizomycotina</taxon>
        <taxon>Sordariomycetes</taxon>
        <taxon>Sordariomycetidae</taxon>
        <taxon>Sordariales</taxon>
        <taxon>Chaetomiaceae</taxon>
        <taxon>Corynascus</taxon>
    </lineage>
</organism>
<proteinExistence type="inferred from homology"/>
<dbReference type="GO" id="GO:0016705">
    <property type="term" value="F:oxidoreductase activity, acting on paired donors, with incorporation or reduction of molecular oxygen"/>
    <property type="evidence" value="ECO:0007669"/>
    <property type="project" value="InterPro"/>
</dbReference>
<dbReference type="InterPro" id="IPR002401">
    <property type="entry name" value="Cyt_P450_E_grp-I"/>
</dbReference>
<keyword evidence="5 9" id="KW-0560">Oxidoreductase</keyword>
<evidence type="ECO:0000256" key="8">
    <source>
        <dbReference type="PIRSR" id="PIRSR602401-1"/>
    </source>
</evidence>
<dbReference type="InterPro" id="IPR050121">
    <property type="entry name" value="Cytochrome_P450_monoxygenase"/>
</dbReference>
<dbReference type="SUPFAM" id="SSF48264">
    <property type="entry name" value="Cytochrome P450"/>
    <property type="match status" value="1"/>
</dbReference>
<keyword evidence="6 8" id="KW-0408">Iron</keyword>
<dbReference type="EMBL" id="MU857718">
    <property type="protein sequence ID" value="KAK4244952.1"/>
    <property type="molecule type" value="Genomic_DNA"/>
</dbReference>
<evidence type="ECO:0000256" key="1">
    <source>
        <dbReference type="ARBA" id="ARBA00001971"/>
    </source>
</evidence>
<dbReference type="PRINTS" id="PR00385">
    <property type="entry name" value="P450"/>
</dbReference>
<gene>
    <name evidence="11" type="ORF">C7999DRAFT_16829</name>
</gene>
<dbReference type="InterPro" id="IPR036396">
    <property type="entry name" value="Cyt_P450_sf"/>
</dbReference>
<evidence type="ECO:0000256" key="6">
    <source>
        <dbReference type="ARBA" id="ARBA00023004"/>
    </source>
</evidence>
<reference evidence="11" key="2">
    <citation type="submission" date="2023-05" db="EMBL/GenBank/DDBJ databases">
        <authorList>
            <consortium name="Lawrence Berkeley National Laboratory"/>
            <person name="Steindorff A."/>
            <person name="Hensen N."/>
            <person name="Bonometti L."/>
            <person name="Westerberg I."/>
            <person name="Brannstrom I.O."/>
            <person name="Guillou S."/>
            <person name="Cros-Aarteil S."/>
            <person name="Calhoun S."/>
            <person name="Haridas S."/>
            <person name="Kuo A."/>
            <person name="Mondo S."/>
            <person name="Pangilinan J."/>
            <person name="Riley R."/>
            <person name="Labutti K."/>
            <person name="Andreopoulos B."/>
            <person name="Lipzen A."/>
            <person name="Chen C."/>
            <person name="Yanf M."/>
            <person name="Daum C."/>
            <person name="Ng V."/>
            <person name="Clum A."/>
            <person name="Ohm R."/>
            <person name="Martin F."/>
            <person name="Silar P."/>
            <person name="Natvig D."/>
            <person name="Lalanne C."/>
            <person name="Gautier V."/>
            <person name="Ament-Velasquez S.L."/>
            <person name="Kruys A."/>
            <person name="Hutchinson M.I."/>
            <person name="Powell A.J."/>
            <person name="Barry K."/>
            <person name="Miller A.N."/>
            <person name="Grigoriev I.V."/>
            <person name="Debuchy R."/>
            <person name="Gladieux P."/>
            <person name="Thoren M.H."/>
            <person name="Johannesson H."/>
        </authorList>
    </citation>
    <scope>NUCLEOTIDE SEQUENCE</scope>
    <source>
        <strain evidence="11">CBS 359.72</strain>
    </source>
</reference>
<keyword evidence="4 8" id="KW-0479">Metal-binding</keyword>
<evidence type="ECO:0000256" key="3">
    <source>
        <dbReference type="ARBA" id="ARBA00022617"/>
    </source>
</evidence>
<keyword evidence="10" id="KW-0472">Membrane</keyword>
<dbReference type="PANTHER" id="PTHR24305:SF157">
    <property type="entry name" value="N-ACETYLTRYPTOPHAN 6-HYDROXYLASE IVOC-RELATED"/>
    <property type="match status" value="1"/>
</dbReference>
<protein>
    <submittedName>
        <fullName evidence="11">Cytochrome P450</fullName>
    </submittedName>
</protein>
<evidence type="ECO:0000256" key="10">
    <source>
        <dbReference type="SAM" id="Phobius"/>
    </source>
</evidence>
<dbReference type="Proteomes" id="UP001303647">
    <property type="component" value="Unassembled WGS sequence"/>
</dbReference>
<keyword evidence="3 8" id="KW-0349">Heme</keyword>
<dbReference type="AlphaFoldDB" id="A0AAN7HGV0"/>
<dbReference type="PANTHER" id="PTHR24305">
    <property type="entry name" value="CYTOCHROME P450"/>
    <property type="match status" value="1"/>
</dbReference>
<feature type="transmembrane region" description="Helical" evidence="10">
    <location>
        <begin position="18"/>
        <end position="36"/>
    </location>
</feature>
<dbReference type="GO" id="GO:0004497">
    <property type="term" value="F:monooxygenase activity"/>
    <property type="evidence" value="ECO:0007669"/>
    <property type="project" value="UniProtKB-KW"/>
</dbReference>
<reference evidence="11" key="1">
    <citation type="journal article" date="2023" name="Mol. Phylogenet. Evol.">
        <title>Genome-scale phylogeny and comparative genomics of the fungal order Sordariales.</title>
        <authorList>
            <person name="Hensen N."/>
            <person name="Bonometti L."/>
            <person name="Westerberg I."/>
            <person name="Brannstrom I.O."/>
            <person name="Guillou S."/>
            <person name="Cros-Aarteil S."/>
            <person name="Calhoun S."/>
            <person name="Haridas S."/>
            <person name="Kuo A."/>
            <person name="Mondo S."/>
            <person name="Pangilinan J."/>
            <person name="Riley R."/>
            <person name="LaButti K."/>
            <person name="Andreopoulos B."/>
            <person name="Lipzen A."/>
            <person name="Chen C."/>
            <person name="Yan M."/>
            <person name="Daum C."/>
            <person name="Ng V."/>
            <person name="Clum A."/>
            <person name="Steindorff A."/>
            <person name="Ohm R.A."/>
            <person name="Martin F."/>
            <person name="Silar P."/>
            <person name="Natvig D.O."/>
            <person name="Lalanne C."/>
            <person name="Gautier V."/>
            <person name="Ament-Velasquez S.L."/>
            <person name="Kruys A."/>
            <person name="Hutchinson M.I."/>
            <person name="Powell A.J."/>
            <person name="Barry K."/>
            <person name="Miller A.N."/>
            <person name="Grigoriev I.V."/>
            <person name="Debuchy R."/>
            <person name="Gladieux P."/>
            <person name="Hiltunen Thoren M."/>
            <person name="Johannesson H."/>
        </authorList>
    </citation>
    <scope>NUCLEOTIDE SEQUENCE</scope>
    <source>
        <strain evidence="11">CBS 359.72</strain>
    </source>
</reference>
<dbReference type="Gene3D" id="1.10.630.10">
    <property type="entry name" value="Cytochrome P450"/>
    <property type="match status" value="1"/>
</dbReference>
<accession>A0AAN7HGV0</accession>
<keyword evidence="10" id="KW-1133">Transmembrane helix</keyword>
<dbReference type="GO" id="GO:0020037">
    <property type="term" value="F:heme binding"/>
    <property type="evidence" value="ECO:0007669"/>
    <property type="project" value="InterPro"/>
</dbReference>
<dbReference type="PRINTS" id="PR00463">
    <property type="entry name" value="EP450I"/>
</dbReference>
<evidence type="ECO:0000256" key="5">
    <source>
        <dbReference type="ARBA" id="ARBA00023002"/>
    </source>
</evidence>
<comment type="similarity">
    <text evidence="2 9">Belongs to the cytochrome P450 family.</text>
</comment>
<evidence type="ECO:0000313" key="11">
    <source>
        <dbReference type="EMBL" id="KAK4244952.1"/>
    </source>
</evidence>
<evidence type="ECO:0000256" key="9">
    <source>
        <dbReference type="RuleBase" id="RU000461"/>
    </source>
</evidence>
<feature type="binding site" description="axial binding residue" evidence="8">
    <location>
        <position position="451"/>
    </location>
    <ligand>
        <name>heme</name>
        <dbReference type="ChEBI" id="CHEBI:30413"/>
    </ligand>
    <ligandPart>
        <name>Fe</name>
        <dbReference type="ChEBI" id="CHEBI:18248"/>
    </ligandPart>
</feature>
<keyword evidence="12" id="KW-1185">Reference proteome</keyword>
<evidence type="ECO:0000256" key="7">
    <source>
        <dbReference type="ARBA" id="ARBA00023033"/>
    </source>
</evidence>
<evidence type="ECO:0000313" key="12">
    <source>
        <dbReference type="Proteomes" id="UP001303647"/>
    </source>
</evidence>
<dbReference type="CDD" id="cd11062">
    <property type="entry name" value="CYP58-like"/>
    <property type="match status" value="1"/>
</dbReference>
<comment type="cofactor">
    <cofactor evidence="1 8">
        <name>heme</name>
        <dbReference type="ChEBI" id="CHEBI:30413"/>
    </cofactor>
</comment>
<dbReference type="InterPro" id="IPR017972">
    <property type="entry name" value="Cyt_P450_CS"/>
</dbReference>
<dbReference type="PROSITE" id="PS00086">
    <property type="entry name" value="CYTOCHROME_P450"/>
    <property type="match status" value="1"/>
</dbReference>
<keyword evidence="7 9" id="KW-0503">Monooxygenase</keyword>
<evidence type="ECO:0000256" key="4">
    <source>
        <dbReference type="ARBA" id="ARBA00022723"/>
    </source>
</evidence>
<sequence>MENVQPAQIFSNLSWKHVAVALAAYFACVALYRLYLHPLAKFPGPKLAAITRLYEGYYDAVLDGQYTFKIEKLHKKYGPVVRISPHELHVSDPAFFETLYTREGRWDKYAWAQDAFGFPFTVVHTLAHDVHKRRRAALNPYFSKANVSRRQDSIKSLMEKLCQRFNAAAESREEVNLTHALGAFARDLSISYILRKDYGNLDAKDFNASMNKTVMGLGKAWLLRKHAGWATPLILCLPSTLTGVDGTAAFRTFVGTAKQDIDDTMAKLGSREKPTDTPLTSETLVHSIMWSSLPDCDKAPDRVRQEVTGVLGAAFESTAAAMRLILYYVYSNPAILDRLRAELRNAGGAQTLDWSGLEQLPYLTAVLYEGLRLSPGLATRSARVPLDRDLVYGRWLIPRGTPVGMTTLLMHRDERLYPDPLRFNPERWVDSASRMKLDKTFVPFSRGTRNCVGMQLAWAELYLVIANIVQRFDFKFVKAGPEDVMPVADHFIVGMADNDGIRALVSRRS</sequence>
<keyword evidence="10" id="KW-0812">Transmembrane</keyword>
<comment type="caution">
    <text evidence="11">The sequence shown here is derived from an EMBL/GenBank/DDBJ whole genome shotgun (WGS) entry which is preliminary data.</text>
</comment>